<reference evidence="1" key="1">
    <citation type="submission" date="2022-11" db="EMBL/GenBank/DDBJ databases">
        <title>Genome Resource of Sclerotinia nivalis Strain SnTB1, a Plant Pathogen Isolated from American Ginseng.</title>
        <authorList>
            <person name="Fan S."/>
        </authorList>
    </citation>
    <scope>NUCLEOTIDE SEQUENCE</scope>
    <source>
        <strain evidence="1">SnTB1</strain>
    </source>
</reference>
<evidence type="ECO:0000313" key="2">
    <source>
        <dbReference type="Proteomes" id="UP001152300"/>
    </source>
</evidence>
<name>A0A9X0DCD0_9HELO</name>
<keyword evidence="2" id="KW-1185">Reference proteome</keyword>
<organism evidence="1 2">
    <name type="scientific">Sclerotinia nivalis</name>
    <dbReference type="NCBI Taxonomy" id="352851"/>
    <lineage>
        <taxon>Eukaryota</taxon>
        <taxon>Fungi</taxon>
        <taxon>Dikarya</taxon>
        <taxon>Ascomycota</taxon>
        <taxon>Pezizomycotina</taxon>
        <taxon>Leotiomycetes</taxon>
        <taxon>Helotiales</taxon>
        <taxon>Sclerotiniaceae</taxon>
        <taxon>Sclerotinia</taxon>
    </lineage>
</organism>
<gene>
    <name evidence="1" type="ORF">OCU04_012413</name>
</gene>
<dbReference type="OrthoDB" id="8117402at2759"/>
<sequence>MIMELSGRQDPVTDVLLLKCKVNKTLDELSRSLEIFKEMKALESIRSGVRSPFYWGGIDAIMLELISTIKAMWEASEQFSIEIIQTHYGEKIHGSI</sequence>
<evidence type="ECO:0000313" key="1">
    <source>
        <dbReference type="EMBL" id="KAJ8058216.1"/>
    </source>
</evidence>
<protein>
    <submittedName>
        <fullName evidence="1">Uncharacterized protein</fullName>
    </submittedName>
</protein>
<accession>A0A9X0DCD0</accession>
<proteinExistence type="predicted"/>
<dbReference type="Proteomes" id="UP001152300">
    <property type="component" value="Unassembled WGS sequence"/>
</dbReference>
<dbReference type="AlphaFoldDB" id="A0A9X0DCD0"/>
<dbReference type="EMBL" id="JAPEIS010000016">
    <property type="protein sequence ID" value="KAJ8058216.1"/>
    <property type="molecule type" value="Genomic_DNA"/>
</dbReference>
<comment type="caution">
    <text evidence="1">The sequence shown here is derived from an EMBL/GenBank/DDBJ whole genome shotgun (WGS) entry which is preliminary data.</text>
</comment>